<feature type="region of interest" description="Disordered" evidence="2">
    <location>
        <begin position="25"/>
        <end position="44"/>
    </location>
</feature>
<dbReference type="RefSeq" id="XP_019085374.1">
    <property type="nucleotide sequence ID" value="XM_019229829.1"/>
</dbReference>
<proteinExistence type="predicted"/>
<feature type="coiled-coil region" evidence="1">
    <location>
        <begin position="509"/>
        <end position="550"/>
    </location>
</feature>
<dbReference type="Proteomes" id="UP000694864">
    <property type="component" value="Chromosome 2"/>
</dbReference>
<keyword evidence="3" id="KW-1185">Reference proteome</keyword>
<protein>
    <submittedName>
        <fullName evidence="4">Uncharacterized protein At3g60930, chloroplastic-like</fullName>
    </submittedName>
</protein>
<reference evidence="3" key="1">
    <citation type="journal article" date="2014" name="Nat. Commun.">
        <title>The emerging biofuel crop Camelina sativa retains a highly undifferentiated hexaploid genome structure.</title>
        <authorList>
            <person name="Kagale S."/>
            <person name="Koh C."/>
            <person name="Nixon J."/>
            <person name="Bollina V."/>
            <person name="Clarke W.E."/>
            <person name="Tuteja R."/>
            <person name="Spillane C."/>
            <person name="Robinson S.J."/>
            <person name="Links M.G."/>
            <person name="Clarke C."/>
            <person name="Higgins E.E."/>
            <person name="Huebert T."/>
            <person name="Sharpe A.G."/>
            <person name="Parkin I.A."/>
        </authorList>
    </citation>
    <scope>NUCLEOTIDE SEQUENCE [LARGE SCALE GENOMIC DNA]</scope>
    <source>
        <strain evidence="3">cv. DH55</strain>
    </source>
</reference>
<evidence type="ECO:0000256" key="2">
    <source>
        <dbReference type="SAM" id="MobiDB-lite"/>
    </source>
</evidence>
<reference evidence="4" key="2">
    <citation type="submission" date="2025-08" db="UniProtKB">
        <authorList>
            <consortium name="RefSeq"/>
        </authorList>
    </citation>
    <scope>IDENTIFICATION</scope>
    <source>
        <tissue evidence="4">Leaf</tissue>
    </source>
</reference>
<name>A0ABM1QF36_CAMSA</name>
<sequence>MASTSQTTSPRESECDQLIWCNSKHRESDRHEGEDTELPNTDLSSEEDRFIPVGISVDDILPLLDHEGQIGGKKTSSLIKSVNSMLNSCGLDNSGVTIIIPRDDQRPSNPPAGYICLYEGYFSKCRLWFPIPALLSRYAQRRRVPICQFAPGSVCNFVAALTIAAEVGVQCFEQLSDFKISKSKENWEVNMRPKHNFLPGRKVSKFKKWADCYFFVRVDQYSFEDPLGFHRRVWNENPDRPLFATRLARGYQSARDALFSGTSRRWELITRRRVKKVMGKPGQSFASSLGQASVGACVIDASSLQIVHPDSQAFVRTDTDPVEGNEENIDIVGVEDVVENDSPAPTLEAADPPATEENILPPEAGERRKKKKKQSKGKQIGDESVLEPGNDKTNCFAFDYFGDYPLVTNRAASGELFRNLKTSNRIHPEADKLKFYPAFLDVAESHFMTAAKINTLTQLYDRQVNSHANSGFELEKLKECTEQIRAASLGKDAWIKELEATLAERDGIISKSELRIGELDSRIVTLEEENAKLRQECEGLKTKLASEVKRVHRDRLEKVEQTPKKAQTRLDKVRAYLVEQDKVRPLEDLLNQATGVQETVQYLIGKGAVIPDEQIAEIDKNKAKAEEAINGMVVLVLGENDLVMSPDHLGYGLLHPRTMAPDSVRHPHGSNAEIFQANLTGASDV</sequence>
<accession>A0ABM1QF36</accession>
<evidence type="ECO:0000256" key="1">
    <source>
        <dbReference type="SAM" id="Coils"/>
    </source>
</evidence>
<feature type="compositionally biased region" description="Basic residues" evidence="2">
    <location>
        <begin position="367"/>
        <end position="376"/>
    </location>
</feature>
<keyword evidence="1" id="KW-0175">Coiled coil</keyword>
<organism evidence="3 4">
    <name type="scientific">Camelina sativa</name>
    <name type="common">False flax</name>
    <name type="synonym">Myagrum sativum</name>
    <dbReference type="NCBI Taxonomy" id="90675"/>
    <lineage>
        <taxon>Eukaryota</taxon>
        <taxon>Viridiplantae</taxon>
        <taxon>Streptophyta</taxon>
        <taxon>Embryophyta</taxon>
        <taxon>Tracheophyta</taxon>
        <taxon>Spermatophyta</taxon>
        <taxon>Magnoliopsida</taxon>
        <taxon>eudicotyledons</taxon>
        <taxon>Gunneridae</taxon>
        <taxon>Pentapetalae</taxon>
        <taxon>rosids</taxon>
        <taxon>malvids</taxon>
        <taxon>Brassicales</taxon>
        <taxon>Brassicaceae</taxon>
        <taxon>Camelineae</taxon>
        <taxon>Camelina</taxon>
    </lineage>
</organism>
<gene>
    <name evidence="4" type="primary">LOC109126328</name>
</gene>
<evidence type="ECO:0000313" key="3">
    <source>
        <dbReference type="Proteomes" id="UP000694864"/>
    </source>
</evidence>
<dbReference type="GeneID" id="109126328"/>
<feature type="region of interest" description="Disordered" evidence="2">
    <location>
        <begin position="342"/>
        <end position="386"/>
    </location>
</feature>
<evidence type="ECO:0000313" key="4">
    <source>
        <dbReference type="RefSeq" id="XP_019085374.1"/>
    </source>
</evidence>